<accession>A0A0G0M0L8</accession>
<gene>
    <name evidence="2" type="ORF">UT18_C0015G0014</name>
</gene>
<dbReference type="EMBL" id="LBVV01000015">
    <property type="protein sequence ID" value="KKQ93860.1"/>
    <property type="molecule type" value="Genomic_DNA"/>
</dbReference>
<protein>
    <submittedName>
        <fullName evidence="2">Uncharacterized protein</fullName>
    </submittedName>
</protein>
<comment type="caution">
    <text evidence="2">The sequence shown here is derived from an EMBL/GenBank/DDBJ whole genome shotgun (WGS) entry which is preliminary data.</text>
</comment>
<name>A0A0G0M0L8_UNCC2</name>
<dbReference type="STRING" id="1618345.UT18_C0015G0014"/>
<keyword evidence="1" id="KW-0472">Membrane</keyword>
<feature type="transmembrane region" description="Helical" evidence="1">
    <location>
        <begin position="12"/>
        <end position="32"/>
    </location>
</feature>
<sequence length="93" mass="10444">MNFYLRNFGWFSIAGALIIIVLSFPSFFCMVLPGEPTSREGTVNKTAQIWQLAAFVFDKKDGPQTVPDLACTSINIHNKATKKSWAYPAISKW</sequence>
<reference evidence="2 3" key="1">
    <citation type="journal article" date="2015" name="Nature">
        <title>rRNA introns, odd ribosomes, and small enigmatic genomes across a large radiation of phyla.</title>
        <authorList>
            <person name="Brown C.T."/>
            <person name="Hug L.A."/>
            <person name="Thomas B.C."/>
            <person name="Sharon I."/>
            <person name="Castelle C.J."/>
            <person name="Singh A."/>
            <person name="Wilkins M.J."/>
            <person name="Williams K.H."/>
            <person name="Banfield J.F."/>
        </authorList>
    </citation>
    <scope>NUCLEOTIDE SEQUENCE [LARGE SCALE GENOMIC DNA]</scope>
</reference>
<dbReference type="AlphaFoldDB" id="A0A0G0M0L8"/>
<evidence type="ECO:0000313" key="2">
    <source>
        <dbReference type="EMBL" id="KKQ93860.1"/>
    </source>
</evidence>
<keyword evidence="1" id="KW-0812">Transmembrane</keyword>
<dbReference type="Proteomes" id="UP000034207">
    <property type="component" value="Unassembled WGS sequence"/>
</dbReference>
<evidence type="ECO:0000256" key="1">
    <source>
        <dbReference type="SAM" id="Phobius"/>
    </source>
</evidence>
<evidence type="ECO:0000313" key="3">
    <source>
        <dbReference type="Proteomes" id="UP000034207"/>
    </source>
</evidence>
<keyword evidence="1" id="KW-1133">Transmembrane helix</keyword>
<organism evidence="2 3">
    <name type="scientific">candidate division CPR2 bacterium GW2011_GWC2_39_10</name>
    <dbReference type="NCBI Taxonomy" id="1618345"/>
    <lineage>
        <taxon>Bacteria</taxon>
        <taxon>Bacteria division CPR2</taxon>
    </lineage>
</organism>
<proteinExistence type="predicted"/>